<keyword evidence="4" id="KW-1133">Transmembrane helix</keyword>
<sequence>MSANPTGHPPADVVLPAPGTDPAPPTLPLAQQLVRFIIVGGFSAVVDFGSTILLHHLGVGDGVSKAVGFILGTLTAYLINRRWTFRAEPSVRRFLVTMATYLLTFVVQWGLYQVSIPWLEGHGLGDFWVRAVSFVIAQGTATVLNFIIQRWVIFRA</sequence>
<feature type="domain" description="GtrA/DPMS transmembrane" evidence="6">
    <location>
        <begin position="35"/>
        <end position="154"/>
    </location>
</feature>
<evidence type="ECO:0000256" key="5">
    <source>
        <dbReference type="ARBA" id="ARBA00023136"/>
    </source>
</evidence>
<evidence type="ECO:0000313" key="8">
    <source>
        <dbReference type="Proteomes" id="UP000276526"/>
    </source>
</evidence>
<evidence type="ECO:0000259" key="6">
    <source>
        <dbReference type="Pfam" id="PF04138"/>
    </source>
</evidence>
<protein>
    <submittedName>
        <fullName evidence="7">GtrA family protein</fullName>
    </submittedName>
</protein>
<name>A0A3R8VT61_9CORY</name>
<evidence type="ECO:0000256" key="3">
    <source>
        <dbReference type="ARBA" id="ARBA00022692"/>
    </source>
</evidence>
<reference evidence="7 8" key="1">
    <citation type="submission" date="2018-01" db="EMBL/GenBank/DDBJ databases">
        <title>Twenty Corynebacterium bovis Genomes.</title>
        <authorList>
            <person name="Gulvik C.A."/>
        </authorList>
    </citation>
    <scope>NUCLEOTIDE SEQUENCE [LARGE SCALE GENOMIC DNA]</scope>
    <source>
        <strain evidence="7 8">F6900</strain>
    </source>
</reference>
<evidence type="ECO:0000256" key="4">
    <source>
        <dbReference type="ARBA" id="ARBA00022989"/>
    </source>
</evidence>
<keyword evidence="5" id="KW-0472">Membrane</keyword>
<dbReference type="GeneID" id="60808944"/>
<dbReference type="AlphaFoldDB" id="A0A3R8VT61"/>
<evidence type="ECO:0000256" key="2">
    <source>
        <dbReference type="ARBA" id="ARBA00009399"/>
    </source>
</evidence>
<comment type="caution">
    <text evidence="7">The sequence shown here is derived from an EMBL/GenBank/DDBJ whole genome shotgun (WGS) entry which is preliminary data.</text>
</comment>
<evidence type="ECO:0000256" key="1">
    <source>
        <dbReference type="ARBA" id="ARBA00004141"/>
    </source>
</evidence>
<dbReference type="PANTHER" id="PTHR38459:SF6">
    <property type="entry name" value="ARABINOGALACTAN BIOSYNTHESIS RECRUITING PROTEIN RV3789"/>
    <property type="match status" value="1"/>
</dbReference>
<dbReference type="PANTHER" id="PTHR38459">
    <property type="entry name" value="PROPHAGE BACTOPRENOL-LINKED GLUCOSE TRANSLOCASE HOMOLOG"/>
    <property type="match status" value="1"/>
</dbReference>
<proteinExistence type="inferred from homology"/>
<dbReference type="GO" id="GO:0005886">
    <property type="term" value="C:plasma membrane"/>
    <property type="evidence" value="ECO:0007669"/>
    <property type="project" value="TreeGrafter"/>
</dbReference>
<evidence type="ECO:0000313" key="7">
    <source>
        <dbReference type="EMBL" id="RRO86006.1"/>
    </source>
</evidence>
<dbReference type="Proteomes" id="UP000276526">
    <property type="component" value="Unassembled WGS sequence"/>
</dbReference>
<keyword evidence="3" id="KW-0812">Transmembrane</keyword>
<comment type="similarity">
    <text evidence="2">Belongs to the GtrA family.</text>
</comment>
<gene>
    <name evidence="7" type="ORF">CXF48_08645</name>
</gene>
<dbReference type="RefSeq" id="WP_010268393.1">
    <property type="nucleotide sequence ID" value="NZ_CP066067.1"/>
</dbReference>
<dbReference type="Pfam" id="PF04138">
    <property type="entry name" value="GtrA_DPMS_TM"/>
    <property type="match status" value="1"/>
</dbReference>
<comment type="subcellular location">
    <subcellularLocation>
        <location evidence="1">Membrane</location>
        <topology evidence="1">Multi-pass membrane protein</topology>
    </subcellularLocation>
</comment>
<dbReference type="OrthoDB" id="3828151at2"/>
<dbReference type="EMBL" id="PQNK01000014">
    <property type="protein sequence ID" value="RRO86006.1"/>
    <property type="molecule type" value="Genomic_DNA"/>
</dbReference>
<dbReference type="GO" id="GO:0000271">
    <property type="term" value="P:polysaccharide biosynthetic process"/>
    <property type="evidence" value="ECO:0007669"/>
    <property type="project" value="InterPro"/>
</dbReference>
<accession>A0A3R8VT61</accession>
<organism evidence="7 8">
    <name type="scientific">Corynebacterium bovis</name>
    <dbReference type="NCBI Taxonomy" id="36808"/>
    <lineage>
        <taxon>Bacteria</taxon>
        <taxon>Bacillati</taxon>
        <taxon>Actinomycetota</taxon>
        <taxon>Actinomycetes</taxon>
        <taxon>Mycobacteriales</taxon>
        <taxon>Corynebacteriaceae</taxon>
        <taxon>Corynebacterium</taxon>
    </lineage>
</organism>
<dbReference type="InterPro" id="IPR007267">
    <property type="entry name" value="GtrA_DPMS_TM"/>
</dbReference>
<dbReference type="InterPro" id="IPR051401">
    <property type="entry name" value="GtrA_CellWall_Glycosyl"/>
</dbReference>